<evidence type="ECO:0000256" key="4">
    <source>
        <dbReference type="SAM" id="MobiDB-lite"/>
    </source>
</evidence>
<evidence type="ECO:0000256" key="1">
    <source>
        <dbReference type="ARBA" id="ARBA00007664"/>
    </source>
</evidence>
<gene>
    <name evidence="7" type="ORF">ACFPM3_27160</name>
</gene>
<protein>
    <submittedName>
        <fullName evidence="7">Trypsin-like serine protease</fullName>
        <ecNumber evidence="7">3.4.21.-</ecNumber>
    </submittedName>
</protein>
<dbReference type="RefSeq" id="WP_345689079.1">
    <property type="nucleotide sequence ID" value="NZ_BAABIT010000001.1"/>
</dbReference>
<organism evidence="7 8">
    <name type="scientific">Streptomyces coeruleoprunus</name>
    <dbReference type="NCBI Taxonomy" id="285563"/>
    <lineage>
        <taxon>Bacteria</taxon>
        <taxon>Bacillati</taxon>
        <taxon>Actinomycetota</taxon>
        <taxon>Actinomycetes</taxon>
        <taxon>Kitasatosporales</taxon>
        <taxon>Streptomycetaceae</taxon>
        <taxon>Streptomyces</taxon>
    </lineage>
</organism>
<dbReference type="Gene3D" id="2.40.10.10">
    <property type="entry name" value="Trypsin-like serine proteases"/>
    <property type="match status" value="1"/>
</dbReference>
<dbReference type="InterPro" id="IPR001254">
    <property type="entry name" value="Trypsin_dom"/>
</dbReference>
<evidence type="ECO:0000256" key="5">
    <source>
        <dbReference type="SAM" id="SignalP"/>
    </source>
</evidence>
<keyword evidence="8" id="KW-1185">Reference proteome</keyword>
<dbReference type="SMART" id="SM00020">
    <property type="entry name" value="Tryp_SPc"/>
    <property type="match status" value="1"/>
</dbReference>
<feature type="domain" description="Peptidase S1" evidence="6">
    <location>
        <begin position="108"/>
        <end position="368"/>
    </location>
</feature>
<dbReference type="SUPFAM" id="SSF50494">
    <property type="entry name" value="Trypsin-like serine proteases"/>
    <property type="match status" value="1"/>
</dbReference>
<dbReference type="Pfam" id="PF00089">
    <property type="entry name" value="Trypsin"/>
    <property type="match status" value="1"/>
</dbReference>
<dbReference type="PANTHER" id="PTHR24276:SF98">
    <property type="entry name" value="FI18310P1-RELATED"/>
    <property type="match status" value="1"/>
</dbReference>
<dbReference type="CDD" id="cd00190">
    <property type="entry name" value="Tryp_SPc"/>
    <property type="match status" value="1"/>
</dbReference>
<sequence>MKLALPAAAVVTALVGTGIAIAGSQSAEAGEGLQLTMAQGGSASQQELRERLLKAIRADKESDSKLVEQPGGAEGSSQEASTSPSTSPSEGSGSSTADSGSAKPSARIIGGQETTISTAPWMAQLHFWDDQGGYFCGGAVISPTKIATAAHCVKDIKWYSNGVVVLGTDQLPTENADGSLDLHGGRIHEVKRQWNHPGFSWYTLDNDVAILTLTTPTTVPTLPLAQPTDSALYQAGLDGKVYGWGRTSSTNPDSASQTLKVADADIVSDASCQAAYPEATDTAAKFVAGNMLCAGAPPTGDDATTETTCNGDSGGPLVVGGKLVGVVSWGDVDCSAQGKYGVYAKVSTYSATLQARADDANWNRDHTADLLARRTSDNTLFGWTSKYASGKWTVARTHNVGNFAGKNLAVQTDLNRDDVQDVLYRQTNGDVYWKYSSATPKLIARGWSAHKQILAPGDVTGDELPDMVTVDSAGTMRVYPGKGTGAFAAPVTVGSGYGSFTMMRGHGDFTNDGKADMFARYADGRTFLYKGTGVAARPWAAPVLVANFSAMNAIATVGDVNSDGHADVLTRDKYGKLWLYPGNGRGGFGTRVDFGTGWQAYNLFG</sequence>
<dbReference type="GO" id="GO:0016787">
    <property type="term" value="F:hydrolase activity"/>
    <property type="evidence" value="ECO:0007669"/>
    <property type="project" value="UniProtKB-KW"/>
</dbReference>
<evidence type="ECO:0000259" key="6">
    <source>
        <dbReference type="PROSITE" id="PS50240"/>
    </source>
</evidence>
<dbReference type="InterPro" id="IPR043504">
    <property type="entry name" value="Peptidase_S1_PA_chymotrypsin"/>
</dbReference>
<feature type="region of interest" description="Disordered" evidence="4">
    <location>
        <begin position="59"/>
        <end position="105"/>
    </location>
</feature>
<feature type="signal peptide" evidence="5">
    <location>
        <begin position="1"/>
        <end position="22"/>
    </location>
</feature>
<dbReference type="Pfam" id="PF13517">
    <property type="entry name" value="FG-GAP_3"/>
    <property type="match status" value="1"/>
</dbReference>
<feature type="compositionally biased region" description="Low complexity" evidence="4">
    <location>
        <begin position="75"/>
        <end position="102"/>
    </location>
</feature>
<evidence type="ECO:0000313" key="7">
    <source>
        <dbReference type="EMBL" id="MFC5025813.1"/>
    </source>
</evidence>
<keyword evidence="3" id="KW-1015">Disulfide bond</keyword>
<dbReference type="InterPro" id="IPR009003">
    <property type="entry name" value="Peptidase_S1_PA"/>
</dbReference>
<evidence type="ECO:0000256" key="3">
    <source>
        <dbReference type="ARBA" id="ARBA00023157"/>
    </source>
</evidence>
<dbReference type="Proteomes" id="UP001595829">
    <property type="component" value="Unassembled WGS sequence"/>
</dbReference>
<dbReference type="EC" id="3.4.21.-" evidence="7"/>
<comment type="similarity">
    <text evidence="1">Belongs to the peptidase S1 family.</text>
</comment>
<dbReference type="InterPro" id="IPR050430">
    <property type="entry name" value="Peptidase_S1"/>
</dbReference>
<dbReference type="SUPFAM" id="SSF69318">
    <property type="entry name" value="Integrin alpha N-terminal domain"/>
    <property type="match status" value="1"/>
</dbReference>
<dbReference type="InterPro" id="IPR033116">
    <property type="entry name" value="TRYPSIN_SER"/>
</dbReference>
<dbReference type="InterPro" id="IPR028994">
    <property type="entry name" value="Integrin_alpha_N"/>
</dbReference>
<dbReference type="InterPro" id="IPR013517">
    <property type="entry name" value="FG-GAP"/>
</dbReference>
<dbReference type="PROSITE" id="PS50240">
    <property type="entry name" value="TRYPSIN_DOM"/>
    <property type="match status" value="1"/>
</dbReference>
<proteinExistence type="inferred from homology"/>
<comment type="caution">
    <text evidence="7">The sequence shown here is derived from an EMBL/GenBank/DDBJ whole genome shotgun (WGS) entry which is preliminary data.</text>
</comment>
<dbReference type="PRINTS" id="PR00722">
    <property type="entry name" value="CHYMOTRYPSIN"/>
</dbReference>
<reference evidence="8" key="1">
    <citation type="journal article" date="2019" name="Int. J. Syst. Evol. Microbiol.">
        <title>The Global Catalogue of Microorganisms (GCM) 10K type strain sequencing project: providing services to taxonomists for standard genome sequencing and annotation.</title>
        <authorList>
            <consortium name="The Broad Institute Genomics Platform"/>
            <consortium name="The Broad Institute Genome Sequencing Center for Infectious Disease"/>
            <person name="Wu L."/>
            <person name="Ma J."/>
        </authorList>
    </citation>
    <scope>NUCLEOTIDE SEQUENCE [LARGE SCALE GENOMIC DNA]</scope>
    <source>
        <strain evidence="8">CGMCC 4.1648</strain>
    </source>
</reference>
<accession>A0ABV9XNN8</accession>
<dbReference type="InterPro" id="IPR001314">
    <property type="entry name" value="Peptidase_S1A"/>
</dbReference>
<dbReference type="PROSITE" id="PS00135">
    <property type="entry name" value="TRYPSIN_SER"/>
    <property type="match status" value="1"/>
</dbReference>
<name>A0ABV9XNN8_9ACTN</name>
<keyword evidence="2 5" id="KW-0732">Signal</keyword>
<dbReference type="PANTHER" id="PTHR24276">
    <property type="entry name" value="POLYSERASE-RELATED"/>
    <property type="match status" value="1"/>
</dbReference>
<evidence type="ECO:0000313" key="8">
    <source>
        <dbReference type="Proteomes" id="UP001595829"/>
    </source>
</evidence>
<feature type="chain" id="PRO_5046792240" evidence="5">
    <location>
        <begin position="23"/>
        <end position="605"/>
    </location>
</feature>
<evidence type="ECO:0000256" key="2">
    <source>
        <dbReference type="ARBA" id="ARBA00022729"/>
    </source>
</evidence>
<keyword evidence="7" id="KW-0378">Hydrolase</keyword>
<dbReference type="EMBL" id="JBHSJD010000024">
    <property type="protein sequence ID" value="MFC5025813.1"/>
    <property type="molecule type" value="Genomic_DNA"/>
</dbReference>